<proteinExistence type="predicted"/>
<keyword evidence="1" id="KW-0614">Plasmid</keyword>
<dbReference type="EMBL" id="MN583270">
    <property type="protein sequence ID" value="QHU24363.1"/>
    <property type="molecule type" value="Genomic_DNA"/>
</dbReference>
<protein>
    <submittedName>
        <fullName evidence="1">Uncharacterized protein</fullName>
    </submittedName>
</protein>
<geneLocation type="plasmid" evidence="1">
    <name>pNK546b</name>
</geneLocation>
<evidence type="ECO:0000313" key="1">
    <source>
        <dbReference type="EMBL" id="QHU24363.1"/>
    </source>
</evidence>
<reference evidence="1" key="1">
    <citation type="submission" date="2019-10" db="EMBL/GenBank/DDBJ databases">
        <title>Extensively Drug-Resistant Pseudomonas aeruginosa ST664 clone carrying KPC-2-encoding megaplasmid in a burn clinic.</title>
        <authorList>
            <person name="Li Z."/>
            <person name="Cai Z."/>
            <person name="Cai Z."/>
            <person name="Zhang Y."/>
            <person name="Fu T."/>
            <person name="Jin Y."/>
            <person name="Cheng Z."/>
            <person name="Jin S."/>
            <person name="Wu W."/>
            <person name="Yang L."/>
            <person name="Bai F."/>
        </authorList>
    </citation>
    <scope>NUCLEOTIDE SEQUENCE</scope>
    <source>
        <strain evidence="1">NK546</strain>
        <plasmid evidence="1">pNK546b</plasmid>
    </source>
</reference>
<dbReference type="RefSeq" id="WP_033869429.1">
    <property type="nucleotide sequence ID" value="NZ_BSAO01000050.1"/>
</dbReference>
<dbReference type="AlphaFoldDB" id="A0A6C0L550"/>
<accession>A0A6C0L550</accession>
<name>A0A6C0L550_PSEAI</name>
<organism evidence="1">
    <name type="scientific">Pseudomonas aeruginosa</name>
    <dbReference type="NCBI Taxonomy" id="287"/>
    <lineage>
        <taxon>Bacteria</taxon>
        <taxon>Pseudomonadati</taxon>
        <taxon>Pseudomonadota</taxon>
        <taxon>Gammaproteobacteria</taxon>
        <taxon>Pseudomonadales</taxon>
        <taxon>Pseudomonadaceae</taxon>
        <taxon>Pseudomonas</taxon>
    </lineage>
</organism>
<sequence>MTQTIECPKCRGPLKVWLEIDATLSFAVSRNGKLSKRSITDNQESDGRCGLACQNCDWEIHGHDLEDKSQSRVIESAYQQWEELELAVRARK</sequence>